<name>A0A7H0VEG2_9FLAO</name>
<evidence type="ECO:0000256" key="3">
    <source>
        <dbReference type="ARBA" id="ARBA00022475"/>
    </source>
</evidence>
<dbReference type="Proteomes" id="UP000516305">
    <property type="component" value="Chromosome"/>
</dbReference>
<evidence type="ECO:0000313" key="14">
    <source>
        <dbReference type="EMBL" id="QNR24110.1"/>
    </source>
</evidence>
<feature type="transmembrane region" description="Helical" evidence="12">
    <location>
        <begin position="5"/>
        <end position="22"/>
    </location>
</feature>
<keyword evidence="8" id="KW-0560">Oxidoreductase</keyword>
<evidence type="ECO:0000256" key="5">
    <source>
        <dbReference type="ARBA" id="ARBA00022692"/>
    </source>
</evidence>
<feature type="transmembrane region" description="Helical" evidence="12">
    <location>
        <begin position="100"/>
        <end position="120"/>
    </location>
</feature>
<dbReference type="InterPro" id="IPR033885">
    <property type="entry name" value="AlkB/XylM"/>
</dbReference>
<dbReference type="PANTHER" id="PTHR38674:SF1">
    <property type="entry name" value="ALKANE 1-MONOOXYGENASE 1"/>
    <property type="match status" value="1"/>
</dbReference>
<dbReference type="EMBL" id="CP060139">
    <property type="protein sequence ID" value="QNR24110.1"/>
    <property type="molecule type" value="Genomic_DNA"/>
</dbReference>
<dbReference type="Pfam" id="PF00487">
    <property type="entry name" value="FA_desaturase"/>
    <property type="match status" value="1"/>
</dbReference>
<evidence type="ECO:0000256" key="9">
    <source>
        <dbReference type="ARBA" id="ARBA00023004"/>
    </source>
</evidence>
<evidence type="ECO:0000256" key="2">
    <source>
        <dbReference type="ARBA" id="ARBA00010823"/>
    </source>
</evidence>
<reference evidence="14 15" key="1">
    <citation type="submission" date="2020-08" db="EMBL/GenBank/DDBJ databases">
        <title>Croceimicrobium hydrocarbonivorans gen. nov., sp. nov., a novel marine bacterium isolated from a bacterial consortium that degrades polyethylene terephthalate.</title>
        <authorList>
            <person name="Liu R."/>
        </authorList>
    </citation>
    <scope>NUCLEOTIDE SEQUENCE [LARGE SCALE GENOMIC DNA]</scope>
    <source>
        <strain evidence="14 15">A20-9</strain>
    </source>
</reference>
<protein>
    <submittedName>
        <fullName evidence="14">Alkane 1-monooxygenase</fullName>
    </submittedName>
</protein>
<keyword evidence="7 12" id="KW-1133">Transmembrane helix</keyword>
<evidence type="ECO:0000256" key="4">
    <source>
        <dbReference type="ARBA" id="ARBA00022519"/>
    </source>
</evidence>
<evidence type="ECO:0000256" key="11">
    <source>
        <dbReference type="ARBA" id="ARBA00023136"/>
    </source>
</evidence>
<dbReference type="CDD" id="cd03512">
    <property type="entry name" value="Alkane-hydroxylase"/>
    <property type="match status" value="1"/>
</dbReference>
<evidence type="ECO:0000256" key="12">
    <source>
        <dbReference type="SAM" id="Phobius"/>
    </source>
</evidence>
<keyword evidence="5 12" id="KW-0812">Transmembrane</keyword>
<accession>A0A7H0VEG2</accession>
<keyword evidence="10 14" id="KW-0503">Monooxygenase</keyword>
<feature type="transmembrane region" description="Helical" evidence="12">
    <location>
        <begin position="234"/>
        <end position="253"/>
    </location>
</feature>
<keyword evidence="6" id="KW-0479">Metal-binding</keyword>
<feature type="domain" description="Fatty acid desaturase" evidence="13">
    <location>
        <begin position="105"/>
        <end position="310"/>
    </location>
</feature>
<feature type="transmembrane region" description="Helical" evidence="12">
    <location>
        <begin position="71"/>
        <end position="88"/>
    </location>
</feature>
<dbReference type="GO" id="GO:0005886">
    <property type="term" value="C:plasma membrane"/>
    <property type="evidence" value="ECO:0007669"/>
    <property type="project" value="UniProtKB-SubCell"/>
</dbReference>
<evidence type="ECO:0000313" key="15">
    <source>
        <dbReference type="Proteomes" id="UP000516305"/>
    </source>
</evidence>
<feature type="transmembrane region" description="Helical" evidence="12">
    <location>
        <begin position="28"/>
        <end position="50"/>
    </location>
</feature>
<keyword evidence="11 12" id="KW-0472">Membrane</keyword>
<keyword evidence="4" id="KW-0997">Cell inner membrane</keyword>
<evidence type="ECO:0000256" key="10">
    <source>
        <dbReference type="ARBA" id="ARBA00023033"/>
    </source>
</evidence>
<evidence type="ECO:0000256" key="7">
    <source>
        <dbReference type="ARBA" id="ARBA00022989"/>
    </source>
</evidence>
<dbReference type="AlphaFoldDB" id="A0A7H0VEG2"/>
<evidence type="ECO:0000256" key="8">
    <source>
        <dbReference type="ARBA" id="ARBA00023002"/>
    </source>
</evidence>
<dbReference type="InterPro" id="IPR005804">
    <property type="entry name" value="FA_desaturase_dom"/>
</dbReference>
<dbReference type="PANTHER" id="PTHR38674">
    <property type="entry name" value="ALKANE 1-MONOOXYGENASE 1"/>
    <property type="match status" value="1"/>
</dbReference>
<feature type="transmembrane region" description="Helical" evidence="12">
    <location>
        <begin position="210"/>
        <end position="228"/>
    </location>
</feature>
<evidence type="ECO:0000256" key="1">
    <source>
        <dbReference type="ARBA" id="ARBA00004429"/>
    </source>
</evidence>
<sequence length="345" mass="40430">MKWRFLKYLMAYSLPLAVFLSMQREGLLAYLPLFYAFLVVPLLELFFAPNPGNLDKQREEMIKEDPWYDRLLYLMVPIQLALLLYFLWDLNHHTYDSLTFWGRITAMGLMCGVIGINVGHELGHRRKKYEQVLAKILLSTSLYVHFFTEHNYGHHRNVATPEDPATARYKESLYAFWLRSIVFSYLHAWKIQGQLLKSRKKSFWSPSNELLLWSLIQLIALTAIFLFFGLESLLAFLAAALFGALLLETVNYIEHYGLSRQKVSEHRYEKAEAEHSWNSDHIIGRLLLFELSRHSDHHAHPHRKYQILQHHDQSPQLPTGYPGMMLLSTIPPLWFKVMNGRIKSA</sequence>
<gene>
    <name evidence="14" type="ORF">H4K34_17330</name>
</gene>
<comment type="subcellular location">
    <subcellularLocation>
        <location evidence="1">Cell inner membrane</location>
        <topology evidence="1">Multi-pass membrane protein</topology>
    </subcellularLocation>
</comment>
<dbReference type="GO" id="GO:0046872">
    <property type="term" value="F:metal ion binding"/>
    <property type="evidence" value="ECO:0007669"/>
    <property type="project" value="UniProtKB-KW"/>
</dbReference>
<evidence type="ECO:0000259" key="13">
    <source>
        <dbReference type="Pfam" id="PF00487"/>
    </source>
</evidence>
<keyword evidence="3" id="KW-1003">Cell membrane</keyword>
<comment type="similarity">
    <text evidence="2">Belongs to the fatty acid desaturase type 1 family. AlkB subfamily.</text>
</comment>
<evidence type="ECO:0000256" key="6">
    <source>
        <dbReference type="ARBA" id="ARBA00022723"/>
    </source>
</evidence>
<dbReference type="KEGG" id="chyd:H4K34_17330"/>
<dbReference type="RefSeq" id="WP_210758644.1">
    <property type="nucleotide sequence ID" value="NZ_CP060139.1"/>
</dbReference>
<dbReference type="GO" id="GO:0006629">
    <property type="term" value="P:lipid metabolic process"/>
    <property type="evidence" value="ECO:0007669"/>
    <property type="project" value="InterPro"/>
</dbReference>
<keyword evidence="15" id="KW-1185">Reference proteome</keyword>
<keyword evidence="9" id="KW-0408">Iron</keyword>
<proteinExistence type="inferred from homology"/>
<organism evidence="14 15">
    <name type="scientific">Croceimicrobium hydrocarbonivorans</name>
    <dbReference type="NCBI Taxonomy" id="2761580"/>
    <lineage>
        <taxon>Bacteria</taxon>
        <taxon>Pseudomonadati</taxon>
        <taxon>Bacteroidota</taxon>
        <taxon>Flavobacteriia</taxon>
        <taxon>Flavobacteriales</taxon>
        <taxon>Owenweeksiaceae</taxon>
        <taxon>Croceimicrobium</taxon>
    </lineage>
</organism>
<dbReference type="GO" id="GO:0004497">
    <property type="term" value="F:monooxygenase activity"/>
    <property type="evidence" value="ECO:0007669"/>
    <property type="project" value="UniProtKB-KW"/>
</dbReference>